<evidence type="ECO:0000256" key="1">
    <source>
        <dbReference type="ARBA" id="ARBA00022691"/>
    </source>
</evidence>
<dbReference type="InterPro" id="IPR013785">
    <property type="entry name" value="Aldolase_TIM"/>
</dbReference>
<keyword evidence="1" id="KW-0949">S-adenosyl-L-methionine</keyword>
<keyword evidence="4" id="KW-0411">Iron-sulfur</keyword>
<sequence>MIDAERLKILTESAKYDVSCSSSGSARANRKGGIGNASIGGICHSFTPDGRCISLLKILLSNRCAYNCLYCPNRAEADVPRAAATPDEICELVLAFYKRNYIEGLFLSSAVDGSPDATMERMLETVIKLRKVYNFNGYIHLKGIPKADRLLTSRAAQYVDRMSYNVELPSERSLKLLAPQKSKESVLLPMKQLAAEKRAFAEDTAKKKPRFLPAGQTTQMIIGASPEADGQILRLSEAMYKKFSLKRVYFSSYIPVVRHSMLPDKTAGLLREHRLYQADWLMRFYGFSAEEIAGESENLPEEYDPKCAWALKHMQFFPVEINTAPLETLLRVPGIGTMGAYRIIKARKYTKLGFDDLAKMHIVLKRAKHFVTCCGKFFGEENLSTVKTLLALESGGNKYEQLSMFSGDTIKNYALAERGSVNAQLSLNSTPEIGMSALNGQL</sequence>
<dbReference type="CDD" id="cd01335">
    <property type="entry name" value="Radical_SAM"/>
    <property type="match status" value="1"/>
</dbReference>
<dbReference type="Proteomes" id="UP000886750">
    <property type="component" value="Unassembled WGS sequence"/>
</dbReference>
<dbReference type="Gene3D" id="3.20.20.70">
    <property type="entry name" value="Aldolase class I"/>
    <property type="match status" value="1"/>
</dbReference>
<evidence type="ECO:0000256" key="4">
    <source>
        <dbReference type="ARBA" id="ARBA00023014"/>
    </source>
</evidence>
<dbReference type="SFLD" id="SFLDS00029">
    <property type="entry name" value="Radical_SAM"/>
    <property type="match status" value="1"/>
</dbReference>
<dbReference type="AlphaFoldDB" id="A0A9D2CT08"/>
<keyword evidence="3" id="KW-0408">Iron</keyword>
<dbReference type="PANTHER" id="PTHR21180">
    <property type="entry name" value="ENDONUCLEASE/EXONUCLEASE/PHOSPHATASE FAMILY DOMAIN-CONTAINING PROTEIN 1"/>
    <property type="match status" value="1"/>
</dbReference>
<evidence type="ECO:0000313" key="5">
    <source>
        <dbReference type="EMBL" id="HIY96828.1"/>
    </source>
</evidence>
<dbReference type="InterPro" id="IPR051675">
    <property type="entry name" value="Endo/Exo/Phosphatase_dom_1"/>
</dbReference>
<dbReference type="EMBL" id="DXCQ01000028">
    <property type="protein sequence ID" value="HIY96828.1"/>
    <property type="molecule type" value="Genomic_DNA"/>
</dbReference>
<evidence type="ECO:0000313" key="6">
    <source>
        <dbReference type="Proteomes" id="UP000886750"/>
    </source>
</evidence>
<organism evidence="5 6">
    <name type="scientific">Candidatus Borkfalkia excrementigallinarum</name>
    <dbReference type="NCBI Taxonomy" id="2838506"/>
    <lineage>
        <taxon>Bacteria</taxon>
        <taxon>Bacillati</taxon>
        <taxon>Bacillota</taxon>
        <taxon>Clostridia</taxon>
        <taxon>Christensenellales</taxon>
        <taxon>Christensenellaceae</taxon>
        <taxon>Candidatus Borkfalkia</taxon>
    </lineage>
</organism>
<dbReference type="InterPro" id="IPR010994">
    <property type="entry name" value="RuvA_2-like"/>
</dbReference>
<dbReference type="InterPro" id="IPR007197">
    <property type="entry name" value="rSAM"/>
</dbReference>
<name>A0A9D2CT08_9FIRM</name>
<proteinExistence type="predicted"/>
<dbReference type="PANTHER" id="PTHR21180:SF9">
    <property type="entry name" value="TYPE II SECRETION SYSTEM PROTEIN K"/>
    <property type="match status" value="1"/>
</dbReference>
<reference evidence="5" key="2">
    <citation type="submission" date="2021-04" db="EMBL/GenBank/DDBJ databases">
        <authorList>
            <person name="Gilroy R."/>
        </authorList>
    </citation>
    <scope>NUCLEOTIDE SEQUENCE</scope>
    <source>
        <strain evidence="5">1345</strain>
    </source>
</reference>
<dbReference type="GO" id="GO:0046872">
    <property type="term" value="F:metal ion binding"/>
    <property type="evidence" value="ECO:0007669"/>
    <property type="project" value="UniProtKB-KW"/>
</dbReference>
<dbReference type="GO" id="GO:0051536">
    <property type="term" value="F:iron-sulfur cluster binding"/>
    <property type="evidence" value="ECO:0007669"/>
    <property type="project" value="UniProtKB-KW"/>
</dbReference>
<dbReference type="InterPro" id="IPR023874">
    <property type="entry name" value="DNA_rSAM_put"/>
</dbReference>
<protein>
    <submittedName>
        <fullName evidence="5">DNA modification/repair radical SAM protein</fullName>
    </submittedName>
</protein>
<accession>A0A9D2CT08</accession>
<evidence type="ECO:0000256" key="2">
    <source>
        <dbReference type="ARBA" id="ARBA00022723"/>
    </source>
</evidence>
<dbReference type="Gene3D" id="1.10.150.320">
    <property type="entry name" value="Photosystem II 12 kDa extrinsic protein"/>
    <property type="match status" value="1"/>
</dbReference>
<dbReference type="InterPro" id="IPR058240">
    <property type="entry name" value="rSAM_sf"/>
</dbReference>
<dbReference type="GO" id="GO:0003824">
    <property type="term" value="F:catalytic activity"/>
    <property type="evidence" value="ECO:0007669"/>
    <property type="project" value="InterPro"/>
</dbReference>
<dbReference type="NCBIfam" id="TIGR03916">
    <property type="entry name" value="rSAM_link_UDG"/>
    <property type="match status" value="1"/>
</dbReference>
<comment type="caution">
    <text evidence="5">The sequence shown here is derived from an EMBL/GenBank/DDBJ whole genome shotgun (WGS) entry which is preliminary data.</text>
</comment>
<keyword evidence="2" id="KW-0479">Metal-binding</keyword>
<reference evidence="5" key="1">
    <citation type="journal article" date="2021" name="PeerJ">
        <title>Extensive microbial diversity within the chicken gut microbiome revealed by metagenomics and culture.</title>
        <authorList>
            <person name="Gilroy R."/>
            <person name="Ravi A."/>
            <person name="Getino M."/>
            <person name="Pursley I."/>
            <person name="Horton D.L."/>
            <person name="Alikhan N.F."/>
            <person name="Baker D."/>
            <person name="Gharbi K."/>
            <person name="Hall N."/>
            <person name="Watson M."/>
            <person name="Adriaenssens E.M."/>
            <person name="Foster-Nyarko E."/>
            <person name="Jarju S."/>
            <person name="Secka A."/>
            <person name="Antonio M."/>
            <person name="Oren A."/>
            <person name="Chaudhuri R.R."/>
            <person name="La Ragione R."/>
            <person name="Hildebrand F."/>
            <person name="Pallen M.J."/>
        </authorList>
    </citation>
    <scope>NUCLEOTIDE SEQUENCE</scope>
    <source>
        <strain evidence="5">1345</strain>
    </source>
</reference>
<dbReference type="SUPFAM" id="SSF47781">
    <property type="entry name" value="RuvA domain 2-like"/>
    <property type="match status" value="1"/>
</dbReference>
<evidence type="ECO:0000256" key="3">
    <source>
        <dbReference type="ARBA" id="ARBA00023004"/>
    </source>
</evidence>
<gene>
    <name evidence="5" type="ORF">H9729_03995</name>
</gene>
<dbReference type="SUPFAM" id="SSF102114">
    <property type="entry name" value="Radical SAM enzymes"/>
    <property type="match status" value="1"/>
</dbReference>
<dbReference type="SFLD" id="SFLDG01102">
    <property type="entry name" value="Uncharacterised_Radical_SAM_Su"/>
    <property type="match status" value="1"/>
</dbReference>